<feature type="domain" description="Alpha/beta hydrolase fold-3" evidence="2">
    <location>
        <begin position="437"/>
        <end position="519"/>
    </location>
</feature>
<feature type="region of interest" description="Disordered" evidence="1">
    <location>
        <begin position="514"/>
        <end position="546"/>
    </location>
</feature>
<dbReference type="PANTHER" id="PTHR23025">
    <property type="entry name" value="TRIACYLGLYCEROL LIPASE"/>
    <property type="match status" value="1"/>
</dbReference>
<keyword evidence="4" id="KW-1185">Reference proteome</keyword>
<dbReference type="AlphaFoldDB" id="A0A397UXE2"/>
<dbReference type="GO" id="GO:0004806">
    <property type="term" value="F:triacylglycerol lipase activity"/>
    <property type="evidence" value="ECO:0007669"/>
    <property type="project" value="TreeGrafter"/>
</dbReference>
<proteinExistence type="predicted"/>
<name>A0A397UXE2_9GLOM</name>
<dbReference type="PANTHER" id="PTHR23025:SF3">
    <property type="entry name" value="HORMONE-SENSITIVE LIPASE"/>
    <property type="match status" value="1"/>
</dbReference>
<evidence type="ECO:0000313" key="3">
    <source>
        <dbReference type="EMBL" id="RIB14412.1"/>
    </source>
</evidence>
<dbReference type="GO" id="GO:0004771">
    <property type="term" value="F:sterol ester esterase activity"/>
    <property type="evidence" value="ECO:0007669"/>
    <property type="project" value="TreeGrafter"/>
</dbReference>
<dbReference type="GO" id="GO:0005829">
    <property type="term" value="C:cytosol"/>
    <property type="evidence" value="ECO:0007669"/>
    <property type="project" value="TreeGrafter"/>
</dbReference>
<evidence type="ECO:0000259" key="2">
    <source>
        <dbReference type="Pfam" id="PF07859"/>
    </source>
</evidence>
<dbReference type="InterPro" id="IPR013094">
    <property type="entry name" value="AB_hydrolase_3"/>
</dbReference>
<organism evidence="3 4">
    <name type="scientific">Gigaspora rosea</name>
    <dbReference type="NCBI Taxonomy" id="44941"/>
    <lineage>
        <taxon>Eukaryota</taxon>
        <taxon>Fungi</taxon>
        <taxon>Fungi incertae sedis</taxon>
        <taxon>Mucoromycota</taxon>
        <taxon>Glomeromycotina</taxon>
        <taxon>Glomeromycetes</taxon>
        <taxon>Diversisporales</taxon>
        <taxon>Gigasporaceae</taxon>
        <taxon>Gigaspora</taxon>
    </lineage>
</organism>
<dbReference type="GO" id="GO:0019433">
    <property type="term" value="P:triglyceride catabolic process"/>
    <property type="evidence" value="ECO:0007669"/>
    <property type="project" value="TreeGrafter"/>
</dbReference>
<accession>A0A397UXE2</accession>
<sequence length="722" mass="82677">MIDHLLGRPSPSWKRVQVFLVSLTWFFVLFKIDRRGPRFLHTWNEKLSRFSPFQLVAGTLAALYILKNADRMIGLGAPEPLARLYSRNYYRATWILTALDAGFWTAMPIRPKLFRDIMSILFSIYYLIFADQADEKTRRIRATITVEQLRTSWEKTLNPYLRALIRFTHPRLTIHQKKVLIPRPENSLYSKQVTGYIYYEGPLESFKYCDSLILNFPGGGFIAMPPQCHEDYLAHWAKKTKVPILSIDYGKAPEYPYPYALEECFDVYRSIIESNGEVIGMAGWKDKDGSKRKQMKIVLIGDSAGGNLVASVMYKILEYQLPIPHPSGLILIYPVLNFDITCWMPPDQLSVIRAESSTSIPGVLESKDHLSHKSPLAVVPDVKKRRWRRSFSGPREDERTLEDRVRVIEGHNVIDKNEKNRPRPVIGTRLTMTSRMSFFNDRILNADLMRALAIIYIGPNNYPDFGSDYLLSPIVGPSELLAKFPKTYLMCGEKDPLVDDTVVFAGRIRDAKKTKKRQQFDDKGRHGENFRMSSMNTNDNDNNNTDSEDWVEVKIIQGSSHAFLQMPALLPESKGAIRACALWLHECCQDKTGDINTNCTEIIHEDEGLTFTTRRSKNNGITNSKENENRNLDPEQIQDSTSNMNDLYVSEPSAMIPSNDNIQKIVSTAVLAPDELWEQKNIVNENELLKRRRDTLVRNLTEGCNTTTAVEQSISEKMTKDI</sequence>
<dbReference type="SUPFAM" id="SSF53474">
    <property type="entry name" value="alpha/beta-Hydrolases"/>
    <property type="match status" value="1"/>
</dbReference>
<dbReference type="EMBL" id="QKWP01000833">
    <property type="protein sequence ID" value="RIB14412.1"/>
    <property type="molecule type" value="Genomic_DNA"/>
</dbReference>
<reference evidence="3 4" key="1">
    <citation type="submission" date="2018-06" db="EMBL/GenBank/DDBJ databases">
        <title>Comparative genomics reveals the genomic features of Rhizophagus irregularis, R. cerebriforme, R. diaphanum and Gigaspora rosea, and their symbiotic lifestyle signature.</title>
        <authorList>
            <person name="Morin E."/>
            <person name="San Clemente H."/>
            <person name="Chen E.C.H."/>
            <person name="De La Providencia I."/>
            <person name="Hainaut M."/>
            <person name="Kuo A."/>
            <person name="Kohler A."/>
            <person name="Murat C."/>
            <person name="Tang N."/>
            <person name="Roy S."/>
            <person name="Loubradou J."/>
            <person name="Henrissat B."/>
            <person name="Grigoriev I.V."/>
            <person name="Corradi N."/>
            <person name="Roux C."/>
            <person name="Martin F.M."/>
        </authorList>
    </citation>
    <scope>NUCLEOTIDE SEQUENCE [LARGE SCALE GENOMIC DNA]</scope>
    <source>
        <strain evidence="3 4">DAOM 194757</strain>
    </source>
</reference>
<protein>
    <submittedName>
        <fullName evidence="3">Alpha/Beta hydrolase protein</fullName>
    </submittedName>
</protein>
<evidence type="ECO:0000313" key="4">
    <source>
        <dbReference type="Proteomes" id="UP000266673"/>
    </source>
</evidence>
<comment type="caution">
    <text evidence="3">The sequence shown here is derived from an EMBL/GenBank/DDBJ whole genome shotgun (WGS) entry which is preliminary data.</text>
</comment>
<dbReference type="STRING" id="44941.A0A397UXE2"/>
<gene>
    <name evidence="3" type="ORF">C2G38_2195208</name>
</gene>
<feature type="compositionally biased region" description="Low complexity" evidence="1">
    <location>
        <begin position="532"/>
        <end position="545"/>
    </location>
</feature>
<dbReference type="Proteomes" id="UP000266673">
    <property type="component" value="Unassembled WGS sequence"/>
</dbReference>
<dbReference type="Gene3D" id="3.40.50.1820">
    <property type="entry name" value="alpha/beta hydrolase"/>
    <property type="match status" value="2"/>
</dbReference>
<keyword evidence="3" id="KW-0378">Hydrolase</keyword>
<evidence type="ECO:0000256" key="1">
    <source>
        <dbReference type="SAM" id="MobiDB-lite"/>
    </source>
</evidence>
<dbReference type="OrthoDB" id="5570009at2759"/>
<feature type="compositionally biased region" description="Basic and acidic residues" evidence="1">
    <location>
        <begin position="518"/>
        <end position="529"/>
    </location>
</feature>
<feature type="domain" description="Alpha/beta hydrolase fold-3" evidence="2">
    <location>
        <begin position="214"/>
        <end position="338"/>
    </location>
</feature>
<feature type="region of interest" description="Disordered" evidence="1">
    <location>
        <begin position="614"/>
        <end position="641"/>
    </location>
</feature>
<dbReference type="Pfam" id="PF07859">
    <property type="entry name" value="Abhydrolase_3"/>
    <property type="match status" value="2"/>
</dbReference>
<dbReference type="InterPro" id="IPR029058">
    <property type="entry name" value="AB_hydrolase_fold"/>
</dbReference>
<feature type="compositionally biased region" description="Polar residues" evidence="1">
    <location>
        <begin position="614"/>
        <end position="624"/>
    </location>
</feature>